<feature type="compositionally biased region" description="Basic and acidic residues" evidence="3">
    <location>
        <begin position="1"/>
        <end position="27"/>
    </location>
</feature>
<protein>
    <recommendedName>
        <fullName evidence="4">SH3 domain-containing protein</fullName>
    </recommendedName>
</protein>
<keyword evidence="6" id="KW-1185">Reference proteome</keyword>
<name>A0AA88IAG0_ARTSF</name>
<dbReference type="Proteomes" id="UP001187531">
    <property type="component" value="Unassembled WGS sequence"/>
</dbReference>
<evidence type="ECO:0000313" key="5">
    <source>
        <dbReference type="EMBL" id="KAK2723474.1"/>
    </source>
</evidence>
<dbReference type="GO" id="GO:0007274">
    <property type="term" value="P:neuromuscular synaptic transmission"/>
    <property type="evidence" value="ECO:0007669"/>
    <property type="project" value="TreeGrafter"/>
</dbReference>
<reference evidence="5" key="1">
    <citation type="submission" date="2023-07" db="EMBL/GenBank/DDBJ databases">
        <title>Chromosome-level genome assembly of Artemia franciscana.</title>
        <authorList>
            <person name="Jo E."/>
        </authorList>
    </citation>
    <scope>NUCLEOTIDE SEQUENCE</scope>
    <source>
        <tissue evidence="5">Whole body</tissue>
    </source>
</reference>
<feature type="compositionally biased region" description="Basic and acidic residues" evidence="3">
    <location>
        <begin position="409"/>
        <end position="419"/>
    </location>
</feature>
<sequence length="575" mass="62526">MRDAAEKRKEIEQQHAEAVRELQRRQTDTGTRGNSVTSEGLDSLQSQIRELEKKAELQTVRHEELLLEMAALRKPTEKQLSGPPSMLYTTANFCNLPGASTNQGVPNLNNYTGLSSLGTSYSGTSGLGPSLPGSQGSLGFQMPTSGRWLDLESRTATPDSYRLTSNDSTASLNLDSLLDVDRLAGPRNSVSSSGEWPFQGSIRMRDLENERILAQLDKTRLAAGQSLKSVSFASKSSHVPLLESSHAARRLRDKKLRRTLSAGGDVPSVPIRVYSPEGTERIPSILSDPVPGMRQQVSQVTTAPSYSLPGSMANMGYMNLSDPFISQPSTNTTSLFNLPGFGVQNMNFPGQSLGGSSLQHFLPSLSTSGLMANGLNQFVGSSLNQPIVTSFERDKTPLLNGPLHGVPNMEKHSSGDGKVDMLDIPGKGRCYVYLARYSYDPFQQSPNERPEAELSVNAGDYILVWGNMDEDGFFDGELLDGRRGLVPSNFVQRLVGEDLLEFHRSVVLRLRDGDDSVTTTVPRDVQFPVEPLPPPVNTNHNTSNSAQYATDLALAQFNDFLGEEDTSSTGTGEPP</sequence>
<evidence type="ECO:0000313" key="6">
    <source>
        <dbReference type="Proteomes" id="UP001187531"/>
    </source>
</evidence>
<feature type="region of interest" description="Disordered" evidence="3">
    <location>
        <begin position="399"/>
        <end position="419"/>
    </location>
</feature>
<dbReference type="Pfam" id="PF14604">
    <property type="entry name" value="SH3_9"/>
    <property type="match status" value="1"/>
</dbReference>
<dbReference type="Gene3D" id="2.30.30.40">
    <property type="entry name" value="SH3 Domains"/>
    <property type="match status" value="1"/>
</dbReference>
<feature type="non-terminal residue" evidence="5">
    <location>
        <position position="575"/>
    </location>
</feature>
<feature type="compositionally biased region" description="Polar residues" evidence="3">
    <location>
        <begin position="28"/>
        <end position="43"/>
    </location>
</feature>
<dbReference type="PANTHER" id="PTHR14234:SF19">
    <property type="entry name" value="RIM-BINDING PROTEIN, ISOFORM F"/>
    <property type="match status" value="1"/>
</dbReference>
<feature type="domain" description="SH3" evidence="4">
    <location>
        <begin position="428"/>
        <end position="496"/>
    </location>
</feature>
<gene>
    <name evidence="5" type="ORF">QYM36_001964</name>
</gene>
<dbReference type="AlphaFoldDB" id="A0AA88IAG0"/>
<dbReference type="CDD" id="cd12014">
    <property type="entry name" value="SH3_RIM-BP_1"/>
    <property type="match status" value="1"/>
</dbReference>
<comment type="caution">
    <text evidence="5">The sequence shown here is derived from an EMBL/GenBank/DDBJ whole genome shotgun (WGS) entry which is preliminary data.</text>
</comment>
<feature type="region of interest" description="Disordered" evidence="3">
    <location>
        <begin position="1"/>
        <end position="43"/>
    </location>
</feature>
<evidence type="ECO:0000259" key="4">
    <source>
        <dbReference type="PROSITE" id="PS50002"/>
    </source>
</evidence>
<dbReference type="InterPro" id="IPR036028">
    <property type="entry name" value="SH3-like_dom_sf"/>
</dbReference>
<proteinExistence type="predicted"/>
<dbReference type="PANTHER" id="PTHR14234">
    <property type="entry name" value="RIM BINDING PROTEIN-RELATED"/>
    <property type="match status" value="1"/>
</dbReference>
<dbReference type="FunFam" id="2.30.30.40:FF:000006">
    <property type="entry name" value="RIMS-binding protein 2 isoform X1"/>
    <property type="match status" value="1"/>
</dbReference>
<dbReference type="EMBL" id="JAVRJZ010000004">
    <property type="protein sequence ID" value="KAK2723474.1"/>
    <property type="molecule type" value="Genomic_DNA"/>
</dbReference>
<evidence type="ECO:0000256" key="3">
    <source>
        <dbReference type="SAM" id="MobiDB-lite"/>
    </source>
</evidence>
<dbReference type="SUPFAM" id="SSF50044">
    <property type="entry name" value="SH3-domain"/>
    <property type="match status" value="1"/>
</dbReference>
<organism evidence="5 6">
    <name type="scientific">Artemia franciscana</name>
    <name type="common">Brine shrimp</name>
    <name type="synonym">Artemia sanfranciscana</name>
    <dbReference type="NCBI Taxonomy" id="6661"/>
    <lineage>
        <taxon>Eukaryota</taxon>
        <taxon>Metazoa</taxon>
        <taxon>Ecdysozoa</taxon>
        <taxon>Arthropoda</taxon>
        <taxon>Crustacea</taxon>
        <taxon>Branchiopoda</taxon>
        <taxon>Anostraca</taxon>
        <taxon>Artemiidae</taxon>
        <taxon>Artemia</taxon>
    </lineage>
</organism>
<evidence type="ECO:0000256" key="1">
    <source>
        <dbReference type="ARBA" id="ARBA00022443"/>
    </source>
</evidence>
<dbReference type="SMART" id="SM00326">
    <property type="entry name" value="SH3"/>
    <property type="match status" value="1"/>
</dbReference>
<dbReference type="GO" id="GO:0045202">
    <property type="term" value="C:synapse"/>
    <property type="evidence" value="ECO:0007669"/>
    <property type="project" value="GOC"/>
</dbReference>
<accession>A0AA88IAG0</accession>
<evidence type="ECO:0000256" key="2">
    <source>
        <dbReference type="PROSITE-ProRule" id="PRU00192"/>
    </source>
</evidence>
<keyword evidence="1 2" id="KW-0728">SH3 domain</keyword>
<dbReference type="PROSITE" id="PS50002">
    <property type="entry name" value="SH3"/>
    <property type="match status" value="1"/>
</dbReference>
<dbReference type="InterPro" id="IPR040325">
    <property type="entry name" value="RIMBP1/2/3"/>
</dbReference>
<dbReference type="InterPro" id="IPR001452">
    <property type="entry name" value="SH3_domain"/>
</dbReference>